<accession>A0AAD2Q5I5</accession>
<comment type="caution">
    <text evidence="2">The sequence shown here is derived from an EMBL/GenBank/DDBJ whole genome shotgun (WGS) entry which is preliminary data.</text>
</comment>
<feature type="region of interest" description="Disordered" evidence="1">
    <location>
        <begin position="481"/>
        <end position="533"/>
    </location>
</feature>
<evidence type="ECO:0000313" key="2">
    <source>
        <dbReference type="EMBL" id="CAK5278486.1"/>
    </source>
</evidence>
<sequence>MTTVITIGDDIPFDANVWIGQKKKWHNDIPWEVIREKNRVLTPPPAQAAEILPPSSLAISSFAHLPLPRISSILVHAESPLWFSNEEPTCDVARLADRTVPHKMLLDMLSRKIGQAWLNGARSITDPRYNEGNERLLLYTLTLWQRLAEVHGIQVQWKRGMDWLEKEKDHFNTGPAHKEIQDALASMTRVGWAVPLSFIQNTTTTADLKEFVSSVWLRTTNMDIMMESLRVRVEADVDDEKACKSIVAPMSFVKDVVKGDKEGYLRRTVPLLARYEKLVSEGKKDRLVFITNVSDEHWVAGCIDFKGHKILFGDSMPENLRYPISKKLLQGLQHWVQRRFESTFSVEADGLTHGTQLDAVSCGVVAVNTCERAIYPDTAVWKGKHAVLYRVQHFNKYIADVKAADLLPPSIPLARPIAPNSIPSSLYAVDASRSPQAARISISQLLNPEPLRSERPASLLTVSTVSAQDWTDVDILLGRNTASDYESDVEMEDAEEDEEDESDDMEGEKIKQGLSNRDVSSTFNATTSSPMHSRQTTLASFFSGVKQKEPETRPPLPTFRPKKKLKTHTIPIPTPHTPGKSHTSKWAQKIKQQFMDQKFVVEPEKYDKWKQEIRKLDPLAEFHPKPESMMTWENFRTVRHARCGTHVLLKRPYDISRYRDHLEAGCAITHKGAGMQTLFTHFSASESRSGGAATPLSQSLDARIHDEPCPGVTEVDIPHVERYLRRTGAMGGGSRSVYKIAQAQFKNTFSGLSSRKQGVVRDTQQHELRWRNDHQRLRVFSTSCQKTVPAGDIRCLPCSRCFSLLSDRDFKRALRKTGPSNPKNYIYTPKEFQNQTLGEIYGRHQGLQAIIEQPVSDKDDITACNSCGEIQDAKSTPCIRYAQGVLEGKYTNEVFNGLVEAMVSTADREERGVGMQNFKYPPAFDEFCNVMRITSPATYRVFKDHLTGRSERSFRIKEAREPRFPMDISDVNFNLVSDYLNAINYHGPVGLSCDDTKLFASFRLYWDSEKKSHFLVGGTDGPLRVADPEQVKSVIKDAKATKATKIRLWCLTVPMPGITPIVVAALPIPGDLKVGTLLEHLTKVVNGLLDRGIEVISYACDGTQVERSVQDAFVKQATETETHTIKDPRQSGRDLCIKIAVVKGQHIAMMQDPKHALKTFRNNLFSGARLLCLGSYTAIYEHIREIAFAEGSTLFHRDVEKLDRQDDNAAVRLFSADTLKYLSDHHPGYLGEIVYLFVFGELIDAYQSRSIDHAERARMVLRARYFVDSWSTFLDISGYSKTVYFLSREAVDIIRFVVEGYLSLVFIHRDHLNVLHPLLPWFHASEACEHVFGCARQIVKDFTMLDFLYMVPKLRVKMRSTVLRGKSSDSKKSAKGYSHTYFDVTGLNLRALSTFPDDLTISSIASGALEESDSLIFLLGITPVQLHSGPSPSRTVLPNIASWFTVDNDGESDIDGNGGEFSDTESVSDAQELHDLVEEAQGRLDAGPKSKRAELLDLTAAALALEADAMTQIHHVPDPSEEVVDEMLAEEQENIRTIFESINPTVIPSLEMSDDLPSKPIGKGLVTAARLDFDYLVHLRSIHQTAQAARSIKTRTIGLNDSLPTLQARSTAHRQLVRKLNAALREQQEQAVGTGAERGLRWRNSAPGGRGVGDKRKAGNSENAAATATALARAAATKRKKVFIDAKVPNLSEVIDARISMIRPLLPGQYGFVFTSQGLMVGKVFAMRAKGGGQYGKHDAVTDSSSISALSKVSVQLFEQIHGAHFRSIPTATASLQTLQFAHLPSIAFLCVISAPEATPSGLVLADSEVQRFKSLALGKAKFALALSNFNKRVRAEEEVE</sequence>
<evidence type="ECO:0008006" key="4">
    <source>
        <dbReference type="Google" id="ProtNLM"/>
    </source>
</evidence>
<feature type="compositionally biased region" description="Acidic residues" evidence="1">
    <location>
        <begin position="485"/>
        <end position="506"/>
    </location>
</feature>
<proteinExistence type="predicted"/>
<dbReference type="SUPFAM" id="SSF54001">
    <property type="entry name" value="Cysteine proteinases"/>
    <property type="match status" value="1"/>
</dbReference>
<evidence type="ECO:0000256" key="1">
    <source>
        <dbReference type="SAM" id="MobiDB-lite"/>
    </source>
</evidence>
<dbReference type="EMBL" id="CAVNYO010000423">
    <property type="protein sequence ID" value="CAK5278486.1"/>
    <property type="molecule type" value="Genomic_DNA"/>
</dbReference>
<feature type="compositionally biased region" description="Polar residues" evidence="1">
    <location>
        <begin position="513"/>
        <end position="533"/>
    </location>
</feature>
<gene>
    <name evidence="2" type="ORF">MYCIT1_LOCUS27870</name>
</gene>
<dbReference type="Proteomes" id="UP001295794">
    <property type="component" value="Unassembled WGS sequence"/>
</dbReference>
<evidence type="ECO:0000313" key="3">
    <source>
        <dbReference type="Proteomes" id="UP001295794"/>
    </source>
</evidence>
<keyword evidence="3" id="KW-1185">Reference proteome</keyword>
<dbReference type="Gene3D" id="3.40.395.10">
    <property type="entry name" value="Adenoviral Proteinase, Chain A"/>
    <property type="match status" value="1"/>
</dbReference>
<feature type="region of interest" description="Disordered" evidence="1">
    <location>
        <begin position="1630"/>
        <end position="1661"/>
    </location>
</feature>
<reference evidence="2" key="1">
    <citation type="submission" date="2023-11" db="EMBL/GenBank/DDBJ databases">
        <authorList>
            <person name="De Vega J J."/>
            <person name="De Vega J J."/>
        </authorList>
    </citation>
    <scope>NUCLEOTIDE SEQUENCE</scope>
</reference>
<name>A0AAD2Q5I5_9AGAR</name>
<protein>
    <recommendedName>
        <fullName evidence="4">Ubiquitin-like protease family profile domain-containing protein</fullName>
    </recommendedName>
</protein>
<organism evidence="2 3">
    <name type="scientific">Mycena citricolor</name>
    <dbReference type="NCBI Taxonomy" id="2018698"/>
    <lineage>
        <taxon>Eukaryota</taxon>
        <taxon>Fungi</taxon>
        <taxon>Dikarya</taxon>
        <taxon>Basidiomycota</taxon>
        <taxon>Agaricomycotina</taxon>
        <taxon>Agaricomycetes</taxon>
        <taxon>Agaricomycetidae</taxon>
        <taxon>Agaricales</taxon>
        <taxon>Marasmiineae</taxon>
        <taxon>Mycenaceae</taxon>
        <taxon>Mycena</taxon>
    </lineage>
</organism>
<dbReference type="InterPro" id="IPR038765">
    <property type="entry name" value="Papain-like_cys_pep_sf"/>
</dbReference>